<dbReference type="Gene3D" id="3.30.70.270">
    <property type="match status" value="1"/>
</dbReference>
<feature type="domain" description="Reverse transcriptase" evidence="2">
    <location>
        <begin position="3"/>
        <end position="101"/>
    </location>
</feature>
<dbReference type="AlphaFoldDB" id="A0A6L2KQJ2"/>
<dbReference type="InterPro" id="IPR053134">
    <property type="entry name" value="RNA-dir_DNA_polymerase"/>
</dbReference>
<dbReference type="GO" id="GO:0003964">
    <property type="term" value="F:RNA-directed DNA polymerase activity"/>
    <property type="evidence" value="ECO:0007669"/>
    <property type="project" value="UniProtKB-KW"/>
</dbReference>
<protein>
    <submittedName>
        <fullName evidence="3">Reverse transcriptase domain-containing protein</fullName>
    </submittedName>
</protein>
<dbReference type="SUPFAM" id="SSF56672">
    <property type="entry name" value="DNA/RNA polymerases"/>
    <property type="match status" value="1"/>
</dbReference>
<dbReference type="CDD" id="cd01647">
    <property type="entry name" value="RT_LTR"/>
    <property type="match status" value="1"/>
</dbReference>
<comment type="caution">
    <text evidence="3">The sequence shown here is derived from an EMBL/GenBank/DDBJ whole genome shotgun (WGS) entry which is preliminary data.</text>
</comment>
<dbReference type="Pfam" id="PF00078">
    <property type="entry name" value="RVT_1"/>
    <property type="match status" value="1"/>
</dbReference>
<dbReference type="PANTHER" id="PTHR24559">
    <property type="entry name" value="TRANSPOSON TY3-I GAG-POL POLYPROTEIN"/>
    <property type="match status" value="1"/>
</dbReference>
<keyword evidence="3" id="KW-0548">Nucleotidyltransferase</keyword>
<dbReference type="InterPro" id="IPR043502">
    <property type="entry name" value="DNA/RNA_pol_sf"/>
</dbReference>
<dbReference type="PANTHER" id="PTHR24559:SF444">
    <property type="entry name" value="REVERSE TRANSCRIPTASE DOMAIN-CONTAINING PROTEIN"/>
    <property type="match status" value="1"/>
</dbReference>
<dbReference type="InterPro" id="IPR043128">
    <property type="entry name" value="Rev_trsase/Diguanyl_cyclase"/>
</dbReference>
<name>A0A6L2KQJ2_TANCI</name>
<keyword evidence="3" id="KW-0808">Transferase</keyword>
<feature type="compositionally biased region" description="Basic and acidic residues" evidence="1">
    <location>
        <begin position="188"/>
        <end position="199"/>
    </location>
</feature>
<dbReference type="Gene3D" id="3.10.10.10">
    <property type="entry name" value="HIV Type 1 Reverse Transcriptase, subunit A, domain 1"/>
    <property type="match status" value="1"/>
</dbReference>
<accession>A0A6L2KQJ2</accession>
<dbReference type="InterPro" id="IPR000477">
    <property type="entry name" value="RT_dom"/>
</dbReference>
<proteinExistence type="predicted"/>
<evidence type="ECO:0000313" key="3">
    <source>
        <dbReference type="EMBL" id="GEU50882.1"/>
    </source>
</evidence>
<keyword evidence="3" id="KW-0695">RNA-directed DNA polymerase</keyword>
<sequence>MLERLAGNEYYCFLDGFSGYFQIPVDPRDQEKTTFTCPYGTFAYRRMPFGLCNAPGTFQRCMLAIFHDKVEKTMEVFMDDFSVFGNSFENCLSHLDKMLQSAPWFADLANYHASNFIVKGMTYQQKNKFFKDVKHYFWDDPFLFKIYADQVIRRCVHGKEALDILEACHNGPTRGHHGANLTAKKVFDSEDPNEGHVEEKETEDIQPAPVNVEHEAVNNSHEGDPMGRFKFT</sequence>
<feature type="region of interest" description="Disordered" evidence="1">
    <location>
        <begin position="188"/>
        <end position="208"/>
    </location>
</feature>
<evidence type="ECO:0000259" key="2">
    <source>
        <dbReference type="Pfam" id="PF00078"/>
    </source>
</evidence>
<reference evidence="3" key="1">
    <citation type="journal article" date="2019" name="Sci. Rep.">
        <title>Draft genome of Tanacetum cinerariifolium, the natural source of mosquito coil.</title>
        <authorList>
            <person name="Yamashiro T."/>
            <person name="Shiraishi A."/>
            <person name="Satake H."/>
            <person name="Nakayama K."/>
        </authorList>
    </citation>
    <scope>NUCLEOTIDE SEQUENCE</scope>
</reference>
<organism evidence="3">
    <name type="scientific">Tanacetum cinerariifolium</name>
    <name type="common">Dalmatian daisy</name>
    <name type="synonym">Chrysanthemum cinerariifolium</name>
    <dbReference type="NCBI Taxonomy" id="118510"/>
    <lineage>
        <taxon>Eukaryota</taxon>
        <taxon>Viridiplantae</taxon>
        <taxon>Streptophyta</taxon>
        <taxon>Embryophyta</taxon>
        <taxon>Tracheophyta</taxon>
        <taxon>Spermatophyta</taxon>
        <taxon>Magnoliopsida</taxon>
        <taxon>eudicotyledons</taxon>
        <taxon>Gunneridae</taxon>
        <taxon>Pentapetalae</taxon>
        <taxon>asterids</taxon>
        <taxon>campanulids</taxon>
        <taxon>Asterales</taxon>
        <taxon>Asteraceae</taxon>
        <taxon>Asteroideae</taxon>
        <taxon>Anthemideae</taxon>
        <taxon>Anthemidinae</taxon>
        <taxon>Tanacetum</taxon>
    </lineage>
</organism>
<evidence type="ECO:0000256" key="1">
    <source>
        <dbReference type="SAM" id="MobiDB-lite"/>
    </source>
</evidence>
<gene>
    <name evidence="3" type="ORF">Tci_022860</name>
</gene>
<dbReference type="EMBL" id="BKCJ010002781">
    <property type="protein sequence ID" value="GEU50882.1"/>
    <property type="molecule type" value="Genomic_DNA"/>
</dbReference>